<comment type="caution">
    <text evidence="11">The sequence shown here is derived from an EMBL/GenBank/DDBJ whole genome shotgun (WGS) entry which is preliminary data.</text>
</comment>
<proteinExistence type="inferred from homology"/>
<evidence type="ECO:0000256" key="1">
    <source>
        <dbReference type="ARBA" id="ARBA00022426"/>
    </source>
</evidence>
<keyword evidence="9 10" id="KW-0170">Cobalt</keyword>
<organism evidence="11 12">
    <name type="scientific">Desulforamulus profundi</name>
    <dbReference type="NCBI Taxonomy" id="1383067"/>
    <lineage>
        <taxon>Bacteria</taxon>
        <taxon>Bacillati</taxon>
        <taxon>Bacillota</taxon>
        <taxon>Clostridia</taxon>
        <taxon>Eubacteriales</taxon>
        <taxon>Peptococcaceae</taxon>
        <taxon>Desulforamulus</taxon>
    </lineage>
</organism>
<evidence type="ECO:0000256" key="5">
    <source>
        <dbReference type="ARBA" id="ARBA00022692"/>
    </source>
</evidence>
<protein>
    <recommendedName>
        <fullName evidence="10">Cobalt transport protein CbiN</fullName>
    </recommendedName>
    <alternativeName>
        <fullName evidence="10">Energy-coupling factor transporter probable substrate-capture protein CbiN</fullName>
        <shortName evidence="10">ECF transporter S component CbiN</shortName>
    </alternativeName>
</protein>
<comment type="similarity">
    <text evidence="10">Belongs to the CbiN family.</text>
</comment>
<keyword evidence="12" id="KW-1185">Reference proteome</keyword>
<comment type="pathway">
    <text evidence="10">Cofactor biosynthesis; adenosylcobalamin biosynthesis.</text>
</comment>
<evidence type="ECO:0000256" key="6">
    <source>
        <dbReference type="ARBA" id="ARBA00022989"/>
    </source>
</evidence>
<dbReference type="AlphaFoldDB" id="A0A2C6MB17"/>
<keyword evidence="8 10" id="KW-0472">Membrane</keyword>
<dbReference type="UniPathway" id="UPA00148"/>
<dbReference type="GO" id="GO:0015087">
    <property type="term" value="F:cobalt ion transmembrane transporter activity"/>
    <property type="evidence" value="ECO:0007669"/>
    <property type="project" value="UniProtKB-UniRule"/>
</dbReference>
<comment type="subunit">
    <text evidence="10">Forms an energy-coupling factor (ECF) transporter complex composed of an ATP-binding protein (A component, CbiO), a transmembrane protein (T component, CbiQ) and 2 possible substrate-capture proteins (S components, CbiM and CbiN) of unknown stoichimetry.</text>
</comment>
<evidence type="ECO:0000256" key="7">
    <source>
        <dbReference type="ARBA" id="ARBA00023065"/>
    </source>
</evidence>
<evidence type="ECO:0000256" key="3">
    <source>
        <dbReference type="ARBA" id="ARBA00022475"/>
    </source>
</evidence>
<dbReference type="HAMAP" id="MF_00330">
    <property type="entry name" value="CbiN"/>
    <property type="match status" value="1"/>
</dbReference>
<comment type="subcellular location">
    <subcellularLocation>
        <location evidence="10">Cell membrane</location>
        <topology evidence="10">Multi-pass membrane protein</topology>
    </subcellularLocation>
</comment>
<keyword evidence="7 10" id="KW-0406">Ion transport</keyword>
<evidence type="ECO:0000256" key="2">
    <source>
        <dbReference type="ARBA" id="ARBA00022448"/>
    </source>
</evidence>
<sequence>MYKKHSFLKKPILNLFLLTVVIILTAAPLFVLQGAEFTGTDDQAKKVIGELNAGYQPWFSSLWEPPGKEIESLLFVLQAAVGAGFIGYYIGFARGKREAEKQ</sequence>
<dbReference type="RefSeq" id="WP_099084179.1">
    <property type="nucleotide sequence ID" value="NZ_AWQQ01000148.1"/>
</dbReference>
<evidence type="ECO:0000313" key="12">
    <source>
        <dbReference type="Proteomes" id="UP000222564"/>
    </source>
</evidence>
<dbReference type="OrthoDB" id="1551318at2"/>
<comment type="function">
    <text evidence="10">Part of the energy-coupling factor (ECF) transporter complex CbiMNOQ involved in cobalt import.</text>
</comment>
<keyword evidence="5 10" id="KW-0812">Transmembrane</keyword>
<feature type="transmembrane region" description="Helical" evidence="10">
    <location>
        <begin position="12"/>
        <end position="32"/>
    </location>
</feature>
<dbReference type="NCBIfam" id="NF002780">
    <property type="entry name" value="PRK02898.1"/>
    <property type="match status" value="1"/>
</dbReference>
<dbReference type="GO" id="GO:0009236">
    <property type="term" value="P:cobalamin biosynthetic process"/>
    <property type="evidence" value="ECO:0007669"/>
    <property type="project" value="UniProtKB-UniRule"/>
</dbReference>
<feature type="transmembrane region" description="Helical" evidence="10">
    <location>
        <begin position="72"/>
        <end position="92"/>
    </location>
</feature>
<keyword evidence="2 10" id="KW-0813">Transport</keyword>
<gene>
    <name evidence="10" type="primary">cbiN</name>
    <name evidence="11" type="ORF">P378_20170</name>
</gene>
<evidence type="ECO:0000256" key="4">
    <source>
        <dbReference type="ARBA" id="ARBA00022573"/>
    </source>
</evidence>
<accession>A0A2C6MB17</accession>
<dbReference type="InterPro" id="IPR003705">
    <property type="entry name" value="CbiN"/>
</dbReference>
<keyword evidence="4 10" id="KW-0169">Cobalamin biosynthesis</keyword>
<name>A0A2C6MB17_9FIRM</name>
<reference evidence="11 12" key="1">
    <citation type="submission" date="2013-09" db="EMBL/GenBank/DDBJ databases">
        <title>Biodegradation of hydrocarbons in the deep terrestrial subsurface : characterization of a microbial consortium composed of two Desulfotomaculum species originating from a deep geological formation.</title>
        <authorList>
            <person name="Aullo T."/>
            <person name="Berlendis S."/>
            <person name="Lascourreges J.-F."/>
            <person name="Dessort D."/>
            <person name="Saint-Laurent S."/>
            <person name="Schraauwers B."/>
            <person name="Mas J."/>
            <person name="Magot M."/>
            <person name="Ranchou-Peyruse A."/>
        </authorList>
    </citation>
    <scope>NUCLEOTIDE SEQUENCE [LARGE SCALE GENOMIC DNA]</scope>
    <source>
        <strain evidence="11 12">Bs107</strain>
    </source>
</reference>
<dbReference type="PANTHER" id="PTHR38662:SF1">
    <property type="entry name" value="COBALT TRANSPORT PROTEIN CBIN"/>
    <property type="match status" value="1"/>
</dbReference>
<keyword evidence="3 10" id="KW-1003">Cell membrane</keyword>
<dbReference type="PANTHER" id="PTHR38662">
    <property type="entry name" value="COBALT TRANSPORT PROTEIN CBIN"/>
    <property type="match status" value="1"/>
</dbReference>
<dbReference type="Pfam" id="PF02553">
    <property type="entry name" value="CbiN"/>
    <property type="match status" value="1"/>
</dbReference>
<dbReference type="Proteomes" id="UP000222564">
    <property type="component" value="Unassembled WGS sequence"/>
</dbReference>
<evidence type="ECO:0000313" key="11">
    <source>
        <dbReference type="EMBL" id="PHJ36772.1"/>
    </source>
</evidence>
<keyword evidence="1 10" id="KW-0171">Cobalt transport</keyword>
<dbReference type="GO" id="GO:0005886">
    <property type="term" value="C:plasma membrane"/>
    <property type="evidence" value="ECO:0007669"/>
    <property type="project" value="UniProtKB-SubCell"/>
</dbReference>
<keyword evidence="6 10" id="KW-1133">Transmembrane helix</keyword>
<evidence type="ECO:0000256" key="9">
    <source>
        <dbReference type="ARBA" id="ARBA00023285"/>
    </source>
</evidence>
<evidence type="ECO:0000256" key="8">
    <source>
        <dbReference type="ARBA" id="ARBA00023136"/>
    </source>
</evidence>
<dbReference type="EMBL" id="AWQQ01000148">
    <property type="protein sequence ID" value="PHJ36772.1"/>
    <property type="molecule type" value="Genomic_DNA"/>
</dbReference>
<evidence type="ECO:0000256" key="10">
    <source>
        <dbReference type="HAMAP-Rule" id="MF_00330"/>
    </source>
</evidence>